<evidence type="ECO:0000313" key="2">
    <source>
        <dbReference type="Proteomes" id="UP000193944"/>
    </source>
</evidence>
<accession>A0A1Y1XG93</accession>
<organism evidence="1 2">
    <name type="scientific">Anaeromyces robustus</name>
    <dbReference type="NCBI Taxonomy" id="1754192"/>
    <lineage>
        <taxon>Eukaryota</taxon>
        <taxon>Fungi</taxon>
        <taxon>Fungi incertae sedis</taxon>
        <taxon>Chytridiomycota</taxon>
        <taxon>Chytridiomycota incertae sedis</taxon>
        <taxon>Neocallimastigomycetes</taxon>
        <taxon>Neocallimastigales</taxon>
        <taxon>Neocallimastigaceae</taxon>
        <taxon>Anaeromyces</taxon>
    </lineage>
</organism>
<reference evidence="1 2" key="1">
    <citation type="submission" date="2016-08" db="EMBL/GenBank/DDBJ databases">
        <title>A Parts List for Fungal Cellulosomes Revealed by Comparative Genomics.</title>
        <authorList>
            <consortium name="DOE Joint Genome Institute"/>
            <person name="Haitjema C.H."/>
            <person name="Gilmore S.P."/>
            <person name="Henske J.K."/>
            <person name="Solomon K.V."/>
            <person name="De Groot R."/>
            <person name="Kuo A."/>
            <person name="Mondo S.J."/>
            <person name="Salamov A.A."/>
            <person name="Labutti K."/>
            <person name="Zhao Z."/>
            <person name="Chiniquy J."/>
            <person name="Barry K."/>
            <person name="Brewer H.M."/>
            <person name="Purvine S.O."/>
            <person name="Wright A.T."/>
            <person name="Boxma B."/>
            <person name="Van Alen T."/>
            <person name="Hackstein J.H."/>
            <person name="Baker S.E."/>
            <person name="Grigoriev I.V."/>
            <person name="O'Malley M.A."/>
        </authorList>
    </citation>
    <scope>NUCLEOTIDE SEQUENCE [LARGE SCALE GENOMIC DNA]</scope>
    <source>
        <strain evidence="1 2">S4</strain>
    </source>
</reference>
<comment type="caution">
    <text evidence="1">The sequence shown here is derived from an EMBL/GenBank/DDBJ whole genome shotgun (WGS) entry which is preliminary data.</text>
</comment>
<dbReference type="EMBL" id="MCFG01000053">
    <property type="protein sequence ID" value="ORX84394.1"/>
    <property type="molecule type" value="Genomic_DNA"/>
</dbReference>
<dbReference type="OrthoDB" id="5596610at2759"/>
<dbReference type="Proteomes" id="UP000193944">
    <property type="component" value="Unassembled WGS sequence"/>
</dbReference>
<sequence length="186" mass="21888">MIPNYLLTEEPVALKNDIIGDNIKKYRSTTDIDMKKEIFDKIFKSEKKIATSKSFNCISDTSKEVNEIEISNNNCNDNINYNQLSGYGRKSKSMNEIYYMEKTIENCNLGIELIKTKAISTSKIEKVVRFNDDIKIHELREEVDRRPMPLAKMYYKDQVELNQLREEMKQIQYRIINKIEGKVLLE</sequence>
<name>A0A1Y1XG93_9FUNG</name>
<reference evidence="1 2" key="2">
    <citation type="submission" date="2016-08" db="EMBL/GenBank/DDBJ databases">
        <title>Pervasive Adenine N6-methylation of Active Genes in Fungi.</title>
        <authorList>
            <consortium name="DOE Joint Genome Institute"/>
            <person name="Mondo S.J."/>
            <person name="Dannebaum R.O."/>
            <person name="Kuo R.C."/>
            <person name="Labutti K."/>
            <person name="Haridas S."/>
            <person name="Kuo A."/>
            <person name="Salamov A."/>
            <person name="Ahrendt S.R."/>
            <person name="Lipzen A."/>
            <person name="Sullivan W."/>
            <person name="Andreopoulos W.B."/>
            <person name="Clum A."/>
            <person name="Lindquist E."/>
            <person name="Daum C."/>
            <person name="Ramamoorthy G.K."/>
            <person name="Gryganskyi A."/>
            <person name="Culley D."/>
            <person name="Magnuson J.K."/>
            <person name="James T.Y."/>
            <person name="O'Malley M.A."/>
            <person name="Stajich J.E."/>
            <person name="Spatafora J.W."/>
            <person name="Visel A."/>
            <person name="Grigoriev I.V."/>
        </authorList>
    </citation>
    <scope>NUCLEOTIDE SEQUENCE [LARGE SCALE GENOMIC DNA]</scope>
    <source>
        <strain evidence="1 2">S4</strain>
    </source>
</reference>
<keyword evidence="2" id="KW-1185">Reference proteome</keyword>
<evidence type="ECO:0000313" key="1">
    <source>
        <dbReference type="EMBL" id="ORX84394.1"/>
    </source>
</evidence>
<proteinExistence type="predicted"/>
<dbReference type="AlphaFoldDB" id="A0A1Y1XG93"/>
<protein>
    <submittedName>
        <fullName evidence="1">Uncharacterized protein</fullName>
    </submittedName>
</protein>
<gene>
    <name evidence="1" type="ORF">BCR32DRAFT_325968</name>
</gene>